<dbReference type="PANTHER" id="PTHR46393:SF7">
    <property type="entry name" value="COMPLEMENT C2"/>
    <property type="match status" value="1"/>
</dbReference>
<dbReference type="InterPro" id="IPR035976">
    <property type="entry name" value="Sushi/SCR/CCP_sf"/>
</dbReference>
<evidence type="ECO:0000256" key="11">
    <source>
        <dbReference type="ARBA" id="ARBA00023180"/>
    </source>
</evidence>
<feature type="disulfide bond" evidence="13">
    <location>
        <begin position="825"/>
        <end position="852"/>
    </location>
</feature>
<dbReference type="PRINTS" id="PR00895">
    <property type="entry name" value="PENTAXIN"/>
</dbReference>
<feature type="disulfide bond" evidence="13">
    <location>
        <begin position="946"/>
        <end position="973"/>
    </location>
</feature>
<feature type="domain" description="EGF-like" evidence="14">
    <location>
        <begin position="36"/>
        <end position="72"/>
    </location>
</feature>
<dbReference type="CDD" id="cd00054">
    <property type="entry name" value="EGF_CA"/>
    <property type="match status" value="5"/>
</dbReference>
<dbReference type="SUPFAM" id="SSF49785">
    <property type="entry name" value="Galactose-binding domain-like"/>
    <property type="match status" value="1"/>
</dbReference>
<name>A8S0U4_HYDSY</name>
<feature type="domain" description="Sushi" evidence="15">
    <location>
        <begin position="917"/>
        <end position="975"/>
    </location>
</feature>
<dbReference type="GO" id="GO:0005886">
    <property type="term" value="C:plasma membrane"/>
    <property type="evidence" value="ECO:0007669"/>
    <property type="project" value="UniProtKB-ARBA"/>
</dbReference>
<proteinExistence type="evidence at transcript level"/>
<feature type="domain" description="Pentraxin (PTX)" evidence="17">
    <location>
        <begin position="77"/>
        <end position="281"/>
    </location>
</feature>
<dbReference type="Gene3D" id="2.60.120.260">
    <property type="entry name" value="Galactose-binding domain-like"/>
    <property type="match status" value="1"/>
</dbReference>
<keyword evidence="9" id="KW-0472">Membrane</keyword>
<accession>A8S0U4</accession>
<dbReference type="PROSITE" id="PS50026">
    <property type="entry name" value="EGF_3"/>
    <property type="match status" value="4"/>
</dbReference>
<sequence>YCASKPCQNEATCVEQRDGYACSCKNGYEGLQCQTLTNMCNYKKCHNGGECKSLVGSIKCVCAPGYSGTQCDTKESTNFDISFQSRVSPSFAHVEGRKDLHRFTLAFWMRTSDTENVGTPISYAVQHRGKLDDNALVLTDYTNFNLVINNETQSLEFDGNDGEWHHIAVTWQSADGIWMAYKDGQKIATAKSAFQRGKYIPKGGIFVIGEEQDGLGSDFTPMESFFGDISQLNIWDKALSADEIYDLASSCHHDIGNVVAWSDFAWQTTGRVIHTTPSLACDFKSSLRDFQHLEDHTLPSDLLRKGNALTKQVSSPHQCGEECLKRLSWCRSFTYKSGKCGLYSASILIDEVDPVPSFDTDLYLLSASNHRCDRQTNTKPHDDCFVNQKWLLCISSKALFNTSWKQQSYLLATSRWYKCISANLLSNYGEDNGYATQGHWDSNVKEFATSYHIQYYDGSRWHNYNSFKAIQANTGPVHVVRNELYLKARTIQLHVRHDSRSRRIAFRVEVYGCPDKPQGTPDIKQDSNQCQSKPCLNGGTCFDLYKRYKCVCPRGYSGSRCEKKELCSIKDIDAPLNGRVVAAQNVRAVYFCNTGFIFEGAGPTPSCVNGKWQSVVAPKCVDVNECTQGVCSDGCENSVGSFRCLCPLGKHLSSDKRTCVDEDECAKGTHGCEYGCTNNAGGYNCNCRTGFYTPGQRMCHDFNECSSNHNCEQLCENTLGGYRCKCKPGYRLNSDKSTCTFIQCTHLRTILRGSVSVHGKIATYTCSAGYKIDGVQQRECQADGQWSGLEPKCSAVQCVSLLAPENGRIRSNGGHRYNANVHFQCNAGFKMIGSSVRTCTGDSTWSGTQPVCVVQVCPRFTVVNGNLLGFGTQTGSVVRVECNRGYYLVRSDLQFRKCGSNGQWTGGNSVQMQCKIISCGKVDNKGNAFVSYTNGLDYNALAKYTCPAGQCLEGNAIRRCQANGKWSGDSPTCKSKSCCTPPVPKYATLYSNNVFNVKNTAFIKCNEGYITGGDAFRECQSNYQWSGADTSCTIVDCQDPGVPSHGKRHITTTTYLSKVKYFCEPGYLLSGSRERICQVNGKWSGKAASCRLGQNGGHIRQKSGRLTCHGHDVCHWLIQVT</sequence>
<dbReference type="InterPro" id="IPR001759">
    <property type="entry name" value="PTX_dom"/>
</dbReference>
<organism evidence="18">
    <name type="scientific">Hydractinia symbiolongicarpus</name>
    <name type="common">Hermit crab hydroid</name>
    <dbReference type="NCBI Taxonomy" id="13093"/>
    <lineage>
        <taxon>Eukaryota</taxon>
        <taxon>Metazoa</taxon>
        <taxon>Cnidaria</taxon>
        <taxon>Hydrozoa</taxon>
        <taxon>Hydroidolina</taxon>
        <taxon>Anthoathecata</taxon>
        <taxon>Filifera</taxon>
        <taxon>Hydractiniidae</taxon>
        <taxon>Hydractinia</taxon>
    </lineage>
</organism>
<comment type="caution">
    <text evidence="12">Lacks conserved residue(s) required for the propagation of feature annotation.</text>
</comment>
<evidence type="ECO:0000256" key="9">
    <source>
        <dbReference type="ARBA" id="ARBA00023136"/>
    </source>
</evidence>
<dbReference type="InterPro" id="IPR018097">
    <property type="entry name" value="EGF_Ca-bd_CS"/>
</dbReference>
<dbReference type="SMART" id="SM00032">
    <property type="entry name" value="CCP"/>
    <property type="match status" value="7"/>
</dbReference>
<dbReference type="Pfam" id="PF00008">
    <property type="entry name" value="EGF"/>
    <property type="match status" value="3"/>
</dbReference>
<evidence type="ECO:0000256" key="5">
    <source>
        <dbReference type="ARBA" id="ARBA00022659"/>
    </source>
</evidence>
<feature type="domain" description="Sushi" evidence="15">
    <location>
        <begin position="559"/>
        <end position="622"/>
    </location>
</feature>
<evidence type="ECO:0000259" key="14">
    <source>
        <dbReference type="PROSITE" id="PS50026"/>
    </source>
</evidence>
<keyword evidence="7" id="KW-0677">Repeat</keyword>
<dbReference type="PROSITE" id="PS51828">
    <property type="entry name" value="PTX_2"/>
    <property type="match status" value="1"/>
</dbReference>
<feature type="domain" description="Apple" evidence="16">
    <location>
        <begin position="281"/>
        <end position="367"/>
    </location>
</feature>
<comment type="subcellular location">
    <subcellularLocation>
        <location evidence="1">Membrane</location>
    </subcellularLocation>
    <subcellularLocation>
        <location evidence="2">Secreted</location>
    </subcellularLocation>
</comment>
<feature type="disulfide bond" evidence="12">
    <location>
        <begin position="24"/>
        <end position="33"/>
    </location>
</feature>
<evidence type="ECO:0000313" key="18">
    <source>
        <dbReference type="EMBL" id="ABU53698.1"/>
    </source>
</evidence>
<dbReference type="SUPFAM" id="SSF57535">
    <property type="entry name" value="Complement control module/SCR domain"/>
    <property type="match status" value="6"/>
</dbReference>
<dbReference type="FunFam" id="2.10.25.10:FF:000230">
    <property type="entry name" value="Delta-like protein"/>
    <property type="match status" value="1"/>
</dbReference>
<dbReference type="PROSITE" id="PS01187">
    <property type="entry name" value="EGF_CA"/>
    <property type="match status" value="2"/>
</dbReference>
<dbReference type="OrthoDB" id="6515930at2759"/>
<dbReference type="PROSITE" id="PS01186">
    <property type="entry name" value="EGF_2"/>
    <property type="match status" value="5"/>
</dbReference>
<dbReference type="AlphaFoldDB" id="A8S0U4"/>
<feature type="disulfide bond" evidence="12">
    <location>
        <begin position="552"/>
        <end position="561"/>
    </location>
</feature>
<dbReference type="PROSITE" id="PS50948">
    <property type="entry name" value="PAN"/>
    <property type="match status" value="1"/>
</dbReference>
<keyword evidence="6" id="KW-0732">Signal</keyword>
<feature type="domain" description="EGF-like" evidence="14">
    <location>
        <begin position="1"/>
        <end position="34"/>
    </location>
</feature>
<feature type="disulfide bond" evidence="13">
    <location>
        <begin position="766"/>
        <end position="793"/>
    </location>
</feature>
<feature type="domain" description="Sushi" evidence="15">
    <location>
        <begin position="976"/>
        <end position="1034"/>
    </location>
</feature>
<dbReference type="PROSITE" id="PS00022">
    <property type="entry name" value="EGF_1"/>
    <property type="match status" value="3"/>
</dbReference>
<feature type="disulfide bond" evidence="13">
    <location>
        <begin position="1063"/>
        <end position="1090"/>
    </location>
</feature>
<evidence type="ECO:0000259" key="17">
    <source>
        <dbReference type="PROSITE" id="PS51828"/>
    </source>
</evidence>
<dbReference type="InterPro" id="IPR001881">
    <property type="entry name" value="EGF-like_Ca-bd_dom"/>
</dbReference>
<dbReference type="InterPro" id="IPR013320">
    <property type="entry name" value="ConA-like_dom_sf"/>
</dbReference>
<protein>
    <submittedName>
        <fullName evidence="18">CnPolydom</fullName>
    </submittedName>
</protein>
<evidence type="ECO:0000256" key="12">
    <source>
        <dbReference type="PROSITE-ProRule" id="PRU00076"/>
    </source>
</evidence>
<feature type="domain" description="Sushi" evidence="15">
    <location>
        <begin position="742"/>
        <end position="795"/>
    </location>
</feature>
<feature type="disulfide bond" evidence="12">
    <location>
        <begin position="62"/>
        <end position="71"/>
    </location>
</feature>
<dbReference type="Pfam" id="PF00084">
    <property type="entry name" value="Sushi"/>
    <property type="match status" value="6"/>
</dbReference>
<dbReference type="Gene3D" id="2.10.70.10">
    <property type="entry name" value="Complement Module, domain 1"/>
    <property type="match status" value="6"/>
</dbReference>
<evidence type="ECO:0000256" key="3">
    <source>
        <dbReference type="ARBA" id="ARBA00022525"/>
    </source>
</evidence>
<feature type="domain" description="EGF-like" evidence="14">
    <location>
        <begin position="701"/>
        <end position="740"/>
    </location>
</feature>
<dbReference type="PANTHER" id="PTHR46393">
    <property type="entry name" value="SUSHI DOMAIN-CONTAINING PROTEIN"/>
    <property type="match status" value="1"/>
</dbReference>
<dbReference type="Gene3D" id="2.10.25.10">
    <property type="entry name" value="Laminin"/>
    <property type="match status" value="6"/>
</dbReference>
<dbReference type="FunFam" id="2.60.120.200:FF:000012">
    <property type="entry name" value="neuronal pentraxin receptor"/>
    <property type="match status" value="1"/>
</dbReference>
<dbReference type="SUPFAM" id="SSF57196">
    <property type="entry name" value="EGF/Laminin"/>
    <property type="match status" value="6"/>
</dbReference>
<dbReference type="Pfam" id="PF07645">
    <property type="entry name" value="EGF_CA"/>
    <property type="match status" value="3"/>
</dbReference>
<evidence type="ECO:0000256" key="6">
    <source>
        <dbReference type="ARBA" id="ARBA00022729"/>
    </source>
</evidence>
<evidence type="ECO:0000256" key="7">
    <source>
        <dbReference type="ARBA" id="ARBA00022737"/>
    </source>
</evidence>
<dbReference type="FunFam" id="2.10.25.10:FF:000472">
    <property type="entry name" value="Uncharacterized protein, isoform A"/>
    <property type="match status" value="1"/>
</dbReference>
<dbReference type="InterPro" id="IPR049883">
    <property type="entry name" value="NOTCH1_EGF-like"/>
</dbReference>
<feature type="disulfide bond" evidence="13">
    <location>
        <begin position="1005"/>
        <end position="1032"/>
    </location>
</feature>
<dbReference type="InterPro" id="IPR003609">
    <property type="entry name" value="Pan_app"/>
</dbReference>
<dbReference type="SUPFAM" id="SSF49899">
    <property type="entry name" value="Concanavalin A-like lectins/glucanases"/>
    <property type="match status" value="1"/>
</dbReference>
<feature type="domain" description="Sushi" evidence="15">
    <location>
        <begin position="796"/>
        <end position="854"/>
    </location>
</feature>
<keyword evidence="3" id="KW-0964">Secreted</keyword>
<dbReference type="GO" id="GO:0042063">
    <property type="term" value="P:gliogenesis"/>
    <property type="evidence" value="ECO:0007669"/>
    <property type="project" value="UniProtKB-ARBA"/>
</dbReference>
<dbReference type="GO" id="GO:0005509">
    <property type="term" value="F:calcium ion binding"/>
    <property type="evidence" value="ECO:0007669"/>
    <property type="project" value="InterPro"/>
</dbReference>
<dbReference type="GO" id="GO:0048666">
    <property type="term" value="P:neuron development"/>
    <property type="evidence" value="ECO:0007669"/>
    <property type="project" value="UniProtKB-ARBA"/>
</dbReference>
<dbReference type="Pfam" id="PF00354">
    <property type="entry name" value="Pentaxin"/>
    <property type="match status" value="1"/>
</dbReference>
<dbReference type="Gene3D" id="2.60.120.200">
    <property type="match status" value="1"/>
</dbReference>
<evidence type="ECO:0000259" key="16">
    <source>
        <dbReference type="PROSITE" id="PS50948"/>
    </source>
</evidence>
<evidence type="ECO:0000256" key="13">
    <source>
        <dbReference type="PROSITE-ProRule" id="PRU00302"/>
    </source>
</evidence>
<evidence type="ECO:0000256" key="1">
    <source>
        <dbReference type="ARBA" id="ARBA00004370"/>
    </source>
</evidence>
<evidence type="ECO:0000256" key="10">
    <source>
        <dbReference type="ARBA" id="ARBA00023157"/>
    </source>
</evidence>
<feature type="domain" description="Sushi" evidence="15">
    <location>
        <begin position="1035"/>
        <end position="1092"/>
    </location>
</feature>
<keyword evidence="8" id="KW-0106">Calcium</keyword>
<dbReference type="GO" id="GO:0005576">
    <property type="term" value="C:extracellular region"/>
    <property type="evidence" value="ECO:0007669"/>
    <property type="project" value="UniProtKB-SubCell"/>
</dbReference>
<feature type="non-terminal residue" evidence="18">
    <location>
        <position position="1121"/>
    </location>
</feature>
<feature type="non-terminal residue" evidence="18">
    <location>
        <position position="1"/>
    </location>
</feature>
<dbReference type="FunFam" id="2.10.70.10:FF:000011">
    <property type="entry name" value="CUB and sushi domain-containing protein 3 isoform A"/>
    <property type="match status" value="1"/>
</dbReference>
<dbReference type="PROSITE" id="PS00010">
    <property type="entry name" value="ASX_HYDROXYL"/>
    <property type="match status" value="2"/>
</dbReference>
<dbReference type="FunFam" id="2.10.25.10:FF:000014">
    <property type="entry name" value="Latent-transforming growth factor beta-binding protein 3"/>
    <property type="match status" value="1"/>
</dbReference>
<evidence type="ECO:0000256" key="4">
    <source>
        <dbReference type="ARBA" id="ARBA00022536"/>
    </source>
</evidence>
<evidence type="ECO:0000256" key="8">
    <source>
        <dbReference type="ARBA" id="ARBA00022837"/>
    </source>
</evidence>
<dbReference type="InterPro" id="IPR008979">
    <property type="entry name" value="Galactose-bd-like_sf"/>
</dbReference>
<dbReference type="SMART" id="SM00159">
    <property type="entry name" value="PTX"/>
    <property type="match status" value="1"/>
</dbReference>
<keyword evidence="4 12" id="KW-0245">EGF-like domain</keyword>
<feature type="disulfide bond" evidence="12">
    <location>
        <begin position="705"/>
        <end position="715"/>
    </location>
</feature>
<dbReference type="InterPro" id="IPR000152">
    <property type="entry name" value="EGF-type_Asp/Asn_hydroxyl_site"/>
</dbReference>
<feature type="domain" description="EGF-like" evidence="14">
    <location>
        <begin position="526"/>
        <end position="562"/>
    </location>
</feature>
<dbReference type="InterPro" id="IPR000742">
    <property type="entry name" value="EGF"/>
</dbReference>
<reference evidence="18" key="1">
    <citation type="journal article" date="2008" name="Dev. Comp. Immunol.">
        <title>Evolution of polydom-like molecules: identification and characterization of cnidarian polydom (Cnpolydom) in the basal metazoan Hydractinia.</title>
        <authorList>
            <person name="Schwarz R.S."/>
            <person name="Bosch T.C."/>
            <person name="Cadavid L.F."/>
        </authorList>
    </citation>
    <scope>NUCLEOTIDE SEQUENCE</scope>
</reference>
<evidence type="ECO:0000259" key="15">
    <source>
        <dbReference type="PROSITE" id="PS50923"/>
    </source>
</evidence>
<feature type="domain" description="Sushi" evidence="15">
    <location>
        <begin position="855"/>
        <end position="916"/>
    </location>
</feature>
<dbReference type="PROSITE" id="PS50923">
    <property type="entry name" value="SUSHI"/>
    <property type="match status" value="7"/>
</dbReference>
<dbReference type="CDD" id="cd00033">
    <property type="entry name" value="CCP"/>
    <property type="match status" value="6"/>
</dbReference>
<keyword evidence="5 13" id="KW-0768">Sushi</keyword>
<keyword evidence="11" id="KW-0325">Glycoprotein</keyword>
<dbReference type="EMBL" id="EF566886">
    <property type="protein sequence ID" value="ABU53698.1"/>
    <property type="molecule type" value="mRNA"/>
</dbReference>
<dbReference type="SMART" id="SM00181">
    <property type="entry name" value="EGF"/>
    <property type="match status" value="6"/>
</dbReference>
<dbReference type="FunFam" id="2.10.25.10:FF:000240">
    <property type="entry name" value="Vitamin K-dependent protein S"/>
    <property type="match status" value="1"/>
</dbReference>
<dbReference type="InterPro" id="IPR000436">
    <property type="entry name" value="Sushi_SCR_CCP_dom"/>
</dbReference>
<keyword evidence="10 12" id="KW-1015">Disulfide bond</keyword>
<evidence type="ECO:0000256" key="2">
    <source>
        <dbReference type="ARBA" id="ARBA00004613"/>
    </source>
</evidence>
<dbReference type="SMART" id="SM00179">
    <property type="entry name" value="EGF_CA"/>
    <property type="match status" value="6"/>
</dbReference>
<dbReference type="GO" id="GO:0000902">
    <property type="term" value="P:cell morphogenesis"/>
    <property type="evidence" value="ECO:0007669"/>
    <property type="project" value="UniProtKB-ARBA"/>
</dbReference>